<dbReference type="CDD" id="cd06588">
    <property type="entry name" value="PhnB_like"/>
    <property type="match status" value="1"/>
</dbReference>
<dbReference type="Pfam" id="PF06983">
    <property type="entry name" value="3-dmu-9_3-mt"/>
    <property type="match status" value="1"/>
</dbReference>
<reference evidence="2 3" key="1">
    <citation type="submission" date="2018-07" db="EMBL/GenBank/DDBJ databases">
        <authorList>
            <person name="Zhang Y."/>
            <person name="Wang L."/>
            <person name="Ma S."/>
        </authorList>
    </citation>
    <scope>NUCLEOTIDE SEQUENCE [LARGE SCALE GENOMIC DNA]</scope>
    <source>
        <strain evidence="2 3">4-2</strain>
    </source>
</reference>
<dbReference type="RefSeq" id="WP_122110714.1">
    <property type="nucleotide sequence ID" value="NZ_QOKZ01000001.1"/>
</dbReference>
<accession>A0A3M0N1N5</accession>
<name>A0A3M0N1N5_9RHOB</name>
<comment type="caution">
    <text evidence="2">The sequence shown here is derived from an EMBL/GenBank/DDBJ whole genome shotgun (WGS) entry which is preliminary data.</text>
</comment>
<keyword evidence="3" id="KW-1185">Reference proteome</keyword>
<protein>
    <submittedName>
        <fullName evidence="2">VOC family protein</fullName>
    </submittedName>
</protein>
<evidence type="ECO:0000313" key="3">
    <source>
        <dbReference type="Proteomes" id="UP000273516"/>
    </source>
</evidence>
<dbReference type="AlphaFoldDB" id="A0A3M0N1N5"/>
<dbReference type="PANTHER" id="PTHR33990:SF1">
    <property type="entry name" value="PROTEIN YJDN"/>
    <property type="match status" value="1"/>
</dbReference>
<dbReference type="OrthoDB" id="9795306at2"/>
<dbReference type="EMBL" id="QOKZ01000001">
    <property type="protein sequence ID" value="RMC37627.1"/>
    <property type="molecule type" value="Genomic_DNA"/>
</dbReference>
<feature type="domain" description="PhnB-like" evidence="1">
    <location>
        <begin position="3"/>
        <end position="134"/>
    </location>
</feature>
<evidence type="ECO:0000313" key="2">
    <source>
        <dbReference type="EMBL" id="RMC37627.1"/>
    </source>
</evidence>
<dbReference type="PANTHER" id="PTHR33990">
    <property type="entry name" value="PROTEIN YJDN-RELATED"/>
    <property type="match status" value="1"/>
</dbReference>
<organism evidence="2 3">
    <name type="scientific">Paracoccus alkanivorans</name>
    <dbReference type="NCBI Taxonomy" id="2116655"/>
    <lineage>
        <taxon>Bacteria</taxon>
        <taxon>Pseudomonadati</taxon>
        <taxon>Pseudomonadota</taxon>
        <taxon>Alphaproteobacteria</taxon>
        <taxon>Rhodobacterales</taxon>
        <taxon>Paracoccaceae</taxon>
        <taxon>Paracoccus</taxon>
    </lineage>
</organism>
<proteinExistence type="predicted"/>
<dbReference type="InterPro" id="IPR028973">
    <property type="entry name" value="PhnB-like"/>
</dbReference>
<evidence type="ECO:0000259" key="1">
    <source>
        <dbReference type="Pfam" id="PF06983"/>
    </source>
</evidence>
<dbReference type="InterPro" id="IPR029068">
    <property type="entry name" value="Glyas_Bleomycin-R_OHBP_Dase"/>
</dbReference>
<dbReference type="Gene3D" id="3.10.180.10">
    <property type="entry name" value="2,3-Dihydroxybiphenyl 1,2-Dioxygenase, domain 1"/>
    <property type="match status" value="1"/>
</dbReference>
<sequence>MTFIPYLSFQGECAEAFSTYASLFGGKVQLSRFDELPEATGMPPLEPDQAGWVMHAQLTLPDGGRLLGCDNPPQFGGERMTGSSIAVTLPSEAEIRRIFDGLAEGGHVRMEPGPTFFAKSFAMLTDRFGASWMLVVEADGAAAGQ</sequence>
<dbReference type="Proteomes" id="UP000273516">
    <property type="component" value="Unassembled WGS sequence"/>
</dbReference>
<gene>
    <name evidence="2" type="ORF">C9E81_02460</name>
</gene>
<dbReference type="SUPFAM" id="SSF54593">
    <property type="entry name" value="Glyoxalase/Bleomycin resistance protein/Dihydroxybiphenyl dioxygenase"/>
    <property type="match status" value="1"/>
</dbReference>